<dbReference type="InterPro" id="IPR001093">
    <property type="entry name" value="IMP_DH_GMPRt"/>
</dbReference>
<comment type="similarity">
    <text evidence="1">Belongs to the IMPDH/GMPR family.</text>
</comment>
<dbReference type="Gene3D" id="3.20.20.70">
    <property type="entry name" value="Aldolase class I"/>
    <property type="match status" value="1"/>
</dbReference>
<dbReference type="EMBL" id="KF901086">
    <property type="protein sequence ID" value="AIF17556.1"/>
    <property type="molecule type" value="Genomic_DNA"/>
</dbReference>
<dbReference type="NCBIfam" id="TIGR01304">
    <property type="entry name" value="IMP_DH_rel_2"/>
    <property type="match status" value="1"/>
</dbReference>
<gene>
    <name evidence="5" type="primary">guaB</name>
</gene>
<keyword evidence="2 5" id="KW-0560">Oxidoreductase</keyword>
<dbReference type="InterPro" id="IPR013785">
    <property type="entry name" value="Aldolase_TIM"/>
</dbReference>
<reference evidence="5" key="1">
    <citation type="journal article" date="2014" name="Genome Biol. Evol.">
        <title>Pangenome evidence for extensive interdomain horizontal transfer affecting lineage core and shell genes in uncultured planktonic thaumarchaeota and euryarchaeota.</title>
        <authorList>
            <person name="Deschamps P."/>
            <person name="Zivanovic Y."/>
            <person name="Moreira D."/>
            <person name="Rodriguez-Valera F."/>
            <person name="Lopez-Garcia P."/>
        </authorList>
    </citation>
    <scope>NUCLEOTIDE SEQUENCE</scope>
</reference>
<dbReference type="SUPFAM" id="SSF51412">
    <property type="entry name" value="Inosine monophosphate dehydrogenase (IMPDH)"/>
    <property type="match status" value="1"/>
</dbReference>
<sequence>MGRRLFKELNRAYGFDEVAIVPGQVTINPDLTSTKMTIGDFSFDIPVLASAMDGAVSPRFATLMHQMGGLGVLNAEGLYTRYEDPYAALEEIVSMPQNEATEHLQHIYSQPLQEHLIGERVQEIKKSGSVCAVSFTPQNTKRMSPLAVEAGADIVVVQSTVTTARHMSRSYRGLIFSELIKSLKVPVLVGNCVTYDVAQELMETGIDGILVGVGPGAACTTREVTGVGVPQVTATLECAAAREDHFRRTGRYVAVITDGGLRTGGDVCKSIVSGADAVMLGTPIAQAEEAPGHGYNWGMANAHPELPRGTRINVGTIGTLQQILFGPTSVTDGTQNLIGALKVAMGMCGAYTIRDLHKAEMVVAPSIKTEGKFFQHLE</sequence>
<dbReference type="CDD" id="cd00381">
    <property type="entry name" value="IMPDH"/>
    <property type="match status" value="1"/>
</dbReference>
<dbReference type="EC" id="1.1.1.205" evidence="5"/>
<accession>A0A075HMB7</accession>
<keyword evidence="3" id="KW-0520">NAD</keyword>
<protein>
    <submittedName>
        <fullName evidence="5">Inosine-5'-monophosphate dehydrogenase (GuaB)</fullName>
        <ecNumber evidence="5">1.1.1.205</ecNumber>
    </submittedName>
</protein>
<evidence type="ECO:0000256" key="1">
    <source>
        <dbReference type="ARBA" id="ARBA00005502"/>
    </source>
</evidence>
<dbReference type="AlphaFoldDB" id="A0A075HMB7"/>
<evidence type="ECO:0000256" key="2">
    <source>
        <dbReference type="ARBA" id="ARBA00023002"/>
    </source>
</evidence>
<evidence type="ECO:0000313" key="5">
    <source>
        <dbReference type="EMBL" id="AIF17556.1"/>
    </source>
</evidence>
<proteinExistence type="inferred from homology"/>
<name>A0A075HMB7_9ARCH</name>
<dbReference type="SMART" id="SM01240">
    <property type="entry name" value="IMPDH"/>
    <property type="match status" value="1"/>
</dbReference>
<dbReference type="PANTHER" id="PTHR11911">
    <property type="entry name" value="INOSINE-5-MONOPHOSPHATE DEHYDROGENASE RELATED"/>
    <property type="match status" value="1"/>
</dbReference>
<evidence type="ECO:0000256" key="3">
    <source>
        <dbReference type="ARBA" id="ARBA00023027"/>
    </source>
</evidence>
<feature type="domain" description="IMP dehydrogenase/GMP reductase" evidence="4">
    <location>
        <begin position="12"/>
        <end position="293"/>
    </location>
</feature>
<dbReference type="GO" id="GO:0006183">
    <property type="term" value="P:GTP biosynthetic process"/>
    <property type="evidence" value="ECO:0007669"/>
    <property type="project" value="TreeGrafter"/>
</dbReference>
<dbReference type="Pfam" id="PF00478">
    <property type="entry name" value="IMPDH"/>
    <property type="match status" value="1"/>
</dbReference>
<dbReference type="InterPro" id="IPR005990">
    <property type="entry name" value="IMP_DH"/>
</dbReference>
<organism evidence="5">
    <name type="scientific">uncultured marine thaumarchaeote KM3_78_A04</name>
    <dbReference type="NCBI Taxonomy" id="1456289"/>
    <lineage>
        <taxon>Archaea</taxon>
        <taxon>Nitrososphaerota</taxon>
        <taxon>environmental samples</taxon>
    </lineage>
</organism>
<dbReference type="GO" id="GO:0003938">
    <property type="term" value="F:IMP dehydrogenase activity"/>
    <property type="evidence" value="ECO:0007669"/>
    <property type="project" value="UniProtKB-EC"/>
</dbReference>
<dbReference type="PANTHER" id="PTHR11911:SF85">
    <property type="entry name" value="INOSINE-5'-MONOPHOSPHATE DEHYDROGENASE"/>
    <property type="match status" value="1"/>
</dbReference>
<evidence type="ECO:0000259" key="4">
    <source>
        <dbReference type="Pfam" id="PF00478"/>
    </source>
</evidence>
<dbReference type="InterPro" id="IPR005992">
    <property type="entry name" value="IMP_DH-rel2"/>
</dbReference>